<dbReference type="InterPro" id="IPR005149">
    <property type="entry name" value="Tscrpt_reg_PadR_N"/>
</dbReference>
<organism evidence="2 3">
    <name type="scientific">Bacillus thuringiensis</name>
    <dbReference type="NCBI Taxonomy" id="1428"/>
    <lineage>
        <taxon>Bacteria</taxon>
        <taxon>Bacillati</taxon>
        <taxon>Bacillota</taxon>
        <taxon>Bacilli</taxon>
        <taxon>Bacillales</taxon>
        <taxon>Bacillaceae</taxon>
        <taxon>Bacillus</taxon>
        <taxon>Bacillus cereus group</taxon>
    </lineage>
</organism>
<dbReference type="InterPro" id="IPR036390">
    <property type="entry name" value="WH_DNA-bd_sf"/>
</dbReference>
<dbReference type="SUPFAM" id="SSF46785">
    <property type="entry name" value="Winged helix' DNA-binding domain"/>
    <property type="match status" value="1"/>
</dbReference>
<evidence type="ECO:0000313" key="3">
    <source>
        <dbReference type="Proteomes" id="UP000219897"/>
    </source>
</evidence>
<protein>
    <recommendedName>
        <fullName evidence="1">Transcription regulator PadR N-terminal domain-containing protein</fullName>
    </recommendedName>
</protein>
<feature type="domain" description="Transcription regulator PadR N-terminal" evidence="1">
    <location>
        <begin position="7"/>
        <end position="79"/>
    </location>
</feature>
<dbReference type="Gene3D" id="1.10.10.10">
    <property type="entry name" value="Winged helix-like DNA-binding domain superfamily/Winged helix DNA-binding domain"/>
    <property type="match status" value="1"/>
</dbReference>
<comment type="caution">
    <text evidence="2">The sequence shown here is derived from an EMBL/GenBank/DDBJ whole genome shotgun (WGS) entry which is preliminary data.</text>
</comment>
<dbReference type="Proteomes" id="UP000219897">
    <property type="component" value="Unassembled WGS sequence"/>
</dbReference>
<dbReference type="Pfam" id="PF03551">
    <property type="entry name" value="PadR"/>
    <property type="match status" value="1"/>
</dbReference>
<dbReference type="AlphaFoldDB" id="A0ABD6RZC9"/>
<proteinExistence type="predicted"/>
<dbReference type="EMBL" id="NTYF01000088">
    <property type="protein sequence ID" value="PER49466.1"/>
    <property type="molecule type" value="Genomic_DNA"/>
</dbReference>
<reference evidence="2 3" key="1">
    <citation type="submission" date="2017-09" db="EMBL/GenBank/DDBJ databases">
        <title>Large-scale bioinformatics analysis of Bacillus genomes uncovers conserved roles of natural products in bacterial physiology.</title>
        <authorList>
            <consortium name="Agbiome Team Llc"/>
            <person name="Bleich R.M."/>
            <person name="Kirk G.J."/>
            <person name="Santa Maria K.C."/>
            <person name="Allen S.E."/>
            <person name="Farag S."/>
            <person name="Shank E.A."/>
            <person name="Bowers A."/>
        </authorList>
    </citation>
    <scope>NUCLEOTIDE SEQUENCE [LARGE SCALE GENOMIC DNA]</scope>
    <source>
        <strain evidence="2 3">AFS005140</strain>
    </source>
</reference>
<dbReference type="PANTHER" id="PTHR43252">
    <property type="entry name" value="TRANSCRIPTIONAL REGULATOR YQJI"/>
    <property type="match status" value="1"/>
</dbReference>
<evidence type="ECO:0000259" key="1">
    <source>
        <dbReference type="Pfam" id="PF03551"/>
    </source>
</evidence>
<name>A0ABD6RZC9_BACTU</name>
<accession>A0ABD6RZC9</accession>
<gene>
    <name evidence="2" type="ORF">CN495_23115</name>
</gene>
<sequence length="96" mass="11527">MSLKHTILVFLNRRAFSGYDLWKMFNDSVDNYWSTTHTQIYKILSELEKGEMFAIKLIQQKANLNKKIYDLTESEKKELLKWLQTPIDYYLLGINF</sequence>
<dbReference type="PANTHER" id="PTHR43252:SF4">
    <property type="entry name" value="TRANSCRIPTIONAL REGULATORY PROTEIN"/>
    <property type="match status" value="1"/>
</dbReference>
<evidence type="ECO:0000313" key="2">
    <source>
        <dbReference type="EMBL" id="PER49466.1"/>
    </source>
</evidence>
<dbReference type="RefSeq" id="WP_098223644.1">
    <property type="nucleotide sequence ID" value="NZ_NTVJ01000208.1"/>
</dbReference>
<dbReference type="InterPro" id="IPR036388">
    <property type="entry name" value="WH-like_DNA-bd_sf"/>
</dbReference>